<dbReference type="PANTHER" id="PTHR14218">
    <property type="entry name" value="PROTEASE S8 TRIPEPTIDYL PEPTIDASE I CLN2"/>
    <property type="match status" value="1"/>
</dbReference>
<dbReference type="EMBL" id="KZ819201">
    <property type="protein sequence ID" value="PWY97979.1"/>
    <property type="molecule type" value="Genomic_DNA"/>
</dbReference>
<keyword evidence="7 15" id="KW-0479">Metal-binding</keyword>
<dbReference type="GO" id="GO:0005576">
    <property type="term" value="C:extracellular region"/>
    <property type="evidence" value="ECO:0007669"/>
    <property type="project" value="UniProtKB-SubCell"/>
</dbReference>
<evidence type="ECO:0000256" key="8">
    <source>
        <dbReference type="ARBA" id="ARBA00022729"/>
    </source>
</evidence>
<evidence type="ECO:0000256" key="7">
    <source>
        <dbReference type="ARBA" id="ARBA00022723"/>
    </source>
</evidence>
<evidence type="ECO:0000256" key="2">
    <source>
        <dbReference type="ARBA" id="ARBA00002451"/>
    </source>
</evidence>
<evidence type="ECO:0000256" key="16">
    <source>
        <dbReference type="SAM" id="SignalP"/>
    </source>
</evidence>
<evidence type="ECO:0000256" key="6">
    <source>
        <dbReference type="ARBA" id="ARBA00022670"/>
    </source>
</evidence>
<comment type="cofactor">
    <cofactor evidence="15">
        <name>Ca(2+)</name>
        <dbReference type="ChEBI" id="CHEBI:29108"/>
    </cofactor>
    <text evidence="15">Binds 1 Ca(2+) ion per subunit.</text>
</comment>
<dbReference type="Pfam" id="PF09286">
    <property type="entry name" value="Pro-kuma_activ"/>
    <property type="match status" value="1"/>
</dbReference>
<dbReference type="EC" id="3.4.14.10" evidence="4"/>
<feature type="binding site" evidence="15">
    <location>
        <position position="570"/>
    </location>
    <ligand>
        <name>Ca(2+)</name>
        <dbReference type="ChEBI" id="CHEBI:29108"/>
    </ligand>
</feature>
<gene>
    <name evidence="18" type="ORF">BCV70DRAFT_208266</name>
</gene>
<evidence type="ECO:0000256" key="10">
    <source>
        <dbReference type="ARBA" id="ARBA00022825"/>
    </source>
</evidence>
<keyword evidence="10 15" id="KW-0720">Serine protease</keyword>
<keyword evidence="14" id="KW-0325">Glycoprotein</keyword>
<comment type="subcellular location">
    <subcellularLocation>
        <location evidence="3">Secreted</location>
        <location evidence="3">Extracellular space</location>
    </subcellularLocation>
</comment>
<keyword evidence="8 16" id="KW-0732">Signal</keyword>
<dbReference type="InterPro" id="IPR050819">
    <property type="entry name" value="Tripeptidyl-peptidase_I"/>
</dbReference>
<dbReference type="Pfam" id="PF00082">
    <property type="entry name" value="Peptidase_S8"/>
    <property type="match status" value="1"/>
</dbReference>
<evidence type="ECO:0000313" key="18">
    <source>
        <dbReference type="EMBL" id="PWY97979.1"/>
    </source>
</evidence>
<feature type="active site" description="Charge relay system" evidence="15">
    <location>
        <position position="305"/>
    </location>
</feature>
<dbReference type="GO" id="GO:0008240">
    <property type="term" value="F:tripeptidyl-peptidase activity"/>
    <property type="evidence" value="ECO:0007669"/>
    <property type="project" value="UniProtKB-EC"/>
</dbReference>
<keyword evidence="5" id="KW-0964">Secreted</keyword>
<dbReference type="SUPFAM" id="SSF54897">
    <property type="entry name" value="Protease propeptides/inhibitors"/>
    <property type="match status" value="1"/>
</dbReference>
<comment type="function">
    <text evidence="2">Secreted tripeptidyl-peptidase which degrades proteins at acidic pHs and is involved in virulence.</text>
</comment>
<comment type="catalytic activity">
    <reaction evidence="1">
        <text>Release of an N-terminal tripeptide from a polypeptide.</text>
        <dbReference type="EC" id="3.4.14.10"/>
    </reaction>
</comment>
<dbReference type="STRING" id="1882483.A0A317XJL1"/>
<evidence type="ECO:0000259" key="17">
    <source>
        <dbReference type="PROSITE" id="PS51695"/>
    </source>
</evidence>
<evidence type="ECO:0000256" key="12">
    <source>
        <dbReference type="ARBA" id="ARBA00023026"/>
    </source>
</evidence>
<feature type="signal peptide" evidence="16">
    <location>
        <begin position="1"/>
        <end position="20"/>
    </location>
</feature>
<evidence type="ECO:0000256" key="11">
    <source>
        <dbReference type="ARBA" id="ARBA00022837"/>
    </source>
</evidence>
<dbReference type="InterPro" id="IPR015366">
    <property type="entry name" value="S53_propep"/>
</dbReference>
<feature type="active site" description="Charge relay system" evidence="15">
    <location>
        <position position="301"/>
    </location>
</feature>
<sequence>MKLTLQALLAFTTLALSASAGLVPRSSFVVKEEVNAPSTWVRRSVAGDNDRVALRFALKQRDLQTLETRVLQTSDPEHKLYGRHLTKDEVNSYLAPEKRTIQEVEHWLRSSDIHIDEQLAARSSSLDAFTVHVPVWKARELLDTDLHVFEHRDTGALAIRAERYSVPRHVDEHLDYVGGLTYFGTPKAHKSDAIIIDDDEDSIAASKKPMAAGAAGDPPACNASSVTSLCLRQLYNTVDYVPKAPSAQLIGVSGFLEEYPNYSDYFKFLQEQRPDAYKAGYNFTVTSVNGGLNDQALPGGEADLDVETIGGFSYPIPFEYYSTGGRPPFQPDIATPTVTNEPYEQQLNYLLSLGDDKLPKVLSTSYGDDEQTVPRAYATRVCNLIMAMGARGVSTLYSSGDNGVGLDGACYSNGAVRANGTAQFLPAFPASCPWATTVGGTQRFSPEVAVGDDLAGFYAGGGFSDYFDQPSYQAKAVKHYLSKFGKKEYAGLYNPSGRGYPDVAAQGSLYRIWYKNRAARIGGTSASAPTFASVVALLNDKRLSEGKSTLGFLNPLIYSKWLGSSALNDITSGSSAGCDTTGFPAQKGWDPVTGAGTPNFVELAKTV</sequence>
<feature type="binding site" evidence="15">
    <location>
        <position position="569"/>
    </location>
    <ligand>
        <name>Ca(2+)</name>
        <dbReference type="ChEBI" id="CHEBI:29108"/>
    </ligand>
</feature>
<organism evidence="18 19">
    <name type="scientific">Testicularia cyperi</name>
    <dbReference type="NCBI Taxonomy" id="1882483"/>
    <lineage>
        <taxon>Eukaryota</taxon>
        <taxon>Fungi</taxon>
        <taxon>Dikarya</taxon>
        <taxon>Basidiomycota</taxon>
        <taxon>Ustilaginomycotina</taxon>
        <taxon>Ustilaginomycetes</taxon>
        <taxon>Ustilaginales</taxon>
        <taxon>Anthracoideaceae</taxon>
        <taxon>Testicularia</taxon>
    </lineage>
</organism>
<dbReference type="Proteomes" id="UP000246740">
    <property type="component" value="Unassembled WGS sequence"/>
</dbReference>
<keyword evidence="12" id="KW-0843">Virulence</keyword>
<keyword evidence="19" id="KW-1185">Reference proteome</keyword>
<evidence type="ECO:0000256" key="3">
    <source>
        <dbReference type="ARBA" id="ARBA00004239"/>
    </source>
</evidence>
<evidence type="ECO:0000256" key="5">
    <source>
        <dbReference type="ARBA" id="ARBA00022525"/>
    </source>
</evidence>
<keyword evidence="6 15" id="KW-0645">Protease</keyword>
<dbReference type="GO" id="GO:0006508">
    <property type="term" value="P:proteolysis"/>
    <property type="evidence" value="ECO:0007669"/>
    <property type="project" value="UniProtKB-KW"/>
</dbReference>
<dbReference type="InParanoid" id="A0A317XJL1"/>
<dbReference type="Gene3D" id="3.40.50.200">
    <property type="entry name" value="Peptidase S8/S53 domain"/>
    <property type="match status" value="1"/>
</dbReference>
<accession>A0A317XJL1</accession>
<evidence type="ECO:0000256" key="13">
    <source>
        <dbReference type="ARBA" id="ARBA00023145"/>
    </source>
</evidence>
<evidence type="ECO:0000256" key="1">
    <source>
        <dbReference type="ARBA" id="ARBA00001910"/>
    </source>
</evidence>
<dbReference type="PROSITE" id="PS51695">
    <property type="entry name" value="SEDOLISIN"/>
    <property type="match status" value="1"/>
</dbReference>
<reference evidence="18 19" key="1">
    <citation type="journal article" date="2018" name="Mol. Biol. Evol.">
        <title>Broad Genomic Sampling Reveals a Smut Pathogenic Ancestry of the Fungal Clade Ustilaginomycotina.</title>
        <authorList>
            <person name="Kijpornyongpan T."/>
            <person name="Mondo S.J."/>
            <person name="Barry K."/>
            <person name="Sandor L."/>
            <person name="Lee J."/>
            <person name="Lipzen A."/>
            <person name="Pangilinan J."/>
            <person name="LaButti K."/>
            <person name="Hainaut M."/>
            <person name="Henrissat B."/>
            <person name="Grigoriev I.V."/>
            <person name="Spatafora J.W."/>
            <person name="Aime M.C."/>
        </authorList>
    </citation>
    <scope>NUCLEOTIDE SEQUENCE [LARGE SCALE GENOMIC DNA]</scope>
    <source>
        <strain evidence="18 19">MCA 3645</strain>
    </source>
</reference>
<dbReference type="GO" id="GO:0004252">
    <property type="term" value="F:serine-type endopeptidase activity"/>
    <property type="evidence" value="ECO:0007669"/>
    <property type="project" value="UniProtKB-UniRule"/>
</dbReference>
<name>A0A317XJL1_9BASI</name>
<dbReference type="SUPFAM" id="SSF52743">
    <property type="entry name" value="Subtilisin-like"/>
    <property type="match status" value="1"/>
</dbReference>
<dbReference type="InterPro" id="IPR030400">
    <property type="entry name" value="Sedolisin_dom"/>
</dbReference>
<keyword evidence="9 15" id="KW-0378">Hydrolase</keyword>
<dbReference type="PANTHER" id="PTHR14218:SF15">
    <property type="entry name" value="TRIPEPTIDYL-PEPTIDASE 1"/>
    <property type="match status" value="1"/>
</dbReference>
<protein>
    <recommendedName>
        <fullName evidence="4">tripeptidyl-peptidase II</fullName>
        <ecNumber evidence="4">3.4.14.10</ecNumber>
    </recommendedName>
</protein>
<keyword evidence="11 15" id="KW-0106">Calcium</keyword>
<feature type="domain" description="Peptidase S53" evidence="17">
    <location>
        <begin position="225"/>
        <end position="607"/>
    </location>
</feature>
<dbReference type="CDD" id="cd04056">
    <property type="entry name" value="Peptidases_S53"/>
    <property type="match status" value="1"/>
</dbReference>
<dbReference type="GO" id="GO:0046872">
    <property type="term" value="F:metal ion binding"/>
    <property type="evidence" value="ECO:0007669"/>
    <property type="project" value="UniProtKB-UniRule"/>
</dbReference>
<evidence type="ECO:0000256" key="4">
    <source>
        <dbReference type="ARBA" id="ARBA00012462"/>
    </source>
</evidence>
<evidence type="ECO:0000313" key="19">
    <source>
        <dbReference type="Proteomes" id="UP000246740"/>
    </source>
</evidence>
<dbReference type="SMART" id="SM00944">
    <property type="entry name" value="Pro-kuma_activ"/>
    <property type="match status" value="1"/>
</dbReference>
<dbReference type="OrthoDB" id="409122at2759"/>
<evidence type="ECO:0000256" key="14">
    <source>
        <dbReference type="ARBA" id="ARBA00023180"/>
    </source>
</evidence>
<feature type="chain" id="PRO_5016359954" description="tripeptidyl-peptidase II" evidence="16">
    <location>
        <begin position="21"/>
        <end position="607"/>
    </location>
</feature>
<evidence type="ECO:0000256" key="15">
    <source>
        <dbReference type="PROSITE-ProRule" id="PRU01032"/>
    </source>
</evidence>
<dbReference type="AlphaFoldDB" id="A0A317XJL1"/>
<dbReference type="FunFam" id="3.40.50.200:FF:000015">
    <property type="entry name" value="Tripeptidyl peptidase A"/>
    <property type="match status" value="1"/>
</dbReference>
<feature type="binding site" evidence="15">
    <location>
        <position position="590"/>
    </location>
    <ligand>
        <name>Ca(2+)</name>
        <dbReference type="ChEBI" id="CHEBI:29108"/>
    </ligand>
</feature>
<evidence type="ECO:0000256" key="9">
    <source>
        <dbReference type="ARBA" id="ARBA00022801"/>
    </source>
</evidence>
<keyword evidence="13" id="KW-0865">Zymogen</keyword>
<dbReference type="CDD" id="cd11377">
    <property type="entry name" value="Pro-peptidase_S53"/>
    <property type="match status" value="1"/>
</dbReference>
<feature type="active site" description="Charge relay system" evidence="15">
    <location>
        <position position="525"/>
    </location>
</feature>
<dbReference type="InterPro" id="IPR036852">
    <property type="entry name" value="Peptidase_S8/S53_dom_sf"/>
</dbReference>
<feature type="binding site" evidence="15">
    <location>
        <position position="588"/>
    </location>
    <ligand>
        <name>Ca(2+)</name>
        <dbReference type="ChEBI" id="CHEBI:29108"/>
    </ligand>
</feature>
<proteinExistence type="predicted"/>
<dbReference type="InterPro" id="IPR000209">
    <property type="entry name" value="Peptidase_S8/S53_dom"/>
</dbReference>